<accession>A0A2T4C0Y1</accession>
<evidence type="ECO:0000313" key="1">
    <source>
        <dbReference type="EMBL" id="PTB75227.1"/>
    </source>
</evidence>
<gene>
    <name evidence="1" type="ORF">M440DRAFT_339445</name>
</gene>
<dbReference type="EMBL" id="KZ679134">
    <property type="protein sequence ID" value="PTB75227.1"/>
    <property type="molecule type" value="Genomic_DNA"/>
</dbReference>
<reference evidence="1 2" key="1">
    <citation type="submission" date="2016-07" db="EMBL/GenBank/DDBJ databases">
        <title>Multiple horizontal gene transfer events from other fungi enriched the ability of initially mycotrophic Trichoderma (Ascomycota) to feed on dead plant biomass.</title>
        <authorList>
            <consortium name="DOE Joint Genome Institute"/>
            <person name="Aerts A."/>
            <person name="Atanasova L."/>
            <person name="Chenthamara K."/>
            <person name="Zhang J."/>
            <person name="Grujic M."/>
            <person name="Henrissat B."/>
            <person name="Kuo A."/>
            <person name="Salamov A."/>
            <person name="Lipzen A."/>
            <person name="Labutti K."/>
            <person name="Barry K."/>
            <person name="Miao Y."/>
            <person name="Rahimi M.J."/>
            <person name="Shen Q."/>
            <person name="Grigoriev I.V."/>
            <person name="Kubicek C.P."/>
            <person name="Druzhinina I.S."/>
        </authorList>
    </citation>
    <scope>NUCLEOTIDE SEQUENCE [LARGE SCALE GENOMIC DNA]</scope>
    <source>
        <strain evidence="1 2">ATCC 18648</strain>
    </source>
</reference>
<proteinExistence type="predicted"/>
<dbReference type="Proteomes" id="UP000240760">
    <property type="component" value="Unassembled WGS sequence"/>
</dbReference>
<organism evidence="1 2">
    <name type="scientific">Trichoderma longibrachiatum ATCC 18648</name>
    <dbReference type="NCBI Taxonomy" id="983965"/>
    <lineage>
        <taxon>Eukaryota</taxon>
        <taxon>Fungi</taxon>
        <taxon>Dikarya</taxon>
        <taxon>Ascomycota</taxon>
        <taxon>Pezizomycotina</taxon>
        <taxon>Sordariomycetes</taxon>
        <taxon>Hypocreomycetidae</taxon>
        <taxon>Hypocreales</taxon>
        <taxon>Hypocreaceae</taxon>
        <taxon>Trichoderma</taxon>
    </lineage>
</organism>
<protein>
    <submittedName>
        <fullName evidence="1">Uncharacterized protein</fullName>
    </submittedName>
</protein>
<name>A0A2T4C0Y1_TRILO</name>
<keyword evidence="2" id="KW-1185">Reference proteome</keyword>
<sequence>MASTHEDCRICKHSAKITTTGLQQLFQVQKGNSLTDIPLYMDYARTPSEQCWSLSLYHAKEALYVRESKCGACWAVMKKGRYLNGYRVTGGVKMKCTESINTQVYSMKEICTAAQGGRHWIPARWKPNEMYIIHIIMGRLNLKIKSHAAYMPVSRALRLHMTSMWLKKTFVS</sequence>
<dbReference type="AlphaFoldDB" id="A0A2T4C0Y1"/>
<evidence type="ECO:0000313" key="2">
    <source>
        <dbReference type="Proteomes" id="UP000240760"/>
    </source>
</evidence>